<proteinExistence type="predicted"/>
<keyword evidence="1" id="KW-0547">Nucleotide-binding</keyword>
<evidence type="ECO:0000259" key="3">
    <source>
        <dbReference type="Pfam" id="PF00733"/>
    </source>
</evidence>
<dbReference type="STRING" id="2309.CF15_04610"/>
<dbReference type="AlphaFoldDB" id="A0A0V8RVJ4"/>
<dbReference type="Pfam" id="PF00733">
    <property type="entry name" value="Asn_synthase"/>
    <property type="match status" value="2"/>
</dbReference>
<feature type="domain" description="Asparagine synthetase" evidence="3">
    <location>
        <begin position="28"/>
        <end position="146"/>
    </location>
</feature>
<dbReference type="GO" id="GO:0005524">
    <property type="term" value="F:ATP binding"/>
    <property type="evidence" value="ECO:0007669"/>
    <property type="project" value="UniProtKB-KW"/>
</dbReference>
<evidence type="ECO:0000313" key="4">
    <source>
        <dbReference type="EMBL" id="KSW12065.1"/>
    </source>
</evidence>
<organism evidence="4 5">
    <name type="scientific">Pyrodictium occultum</name>
    <dbReference type="NCBI Taxonomy" id="2309"/>
    <lineage>
        <taxon>Archaea</taxon>
        <taxon>Thermoproteota</taxon>
        <taxon>Thermoprotei</taxon>
        <taxon>Desulfurococcales</taxon>
        <taxon>Pyrodictiaceae</taxon>
        <taxon>Pyrodictium</taxon>
    </lineage>
</organism>
<protein>
    <recommendedName>
        <fullName evidence="3">Asparagine synthetase domain-containing protein</fullName>
    </recommendedName>
</protein>
<dbReference type="EMBL" id="LNTB01000001">
    <property type="protein sequence ID" value="KSW12065.1"/>
    <property type="molecule type" value="Genomic_DNA"/>
</dbReference>
<dbReference type="GO" id="GO:0005829">
    <property type="term" value="C:cytosol"/>
    <property type="evidence" value="ECO:0007669"/>
    <property type="project" value="TreeGrafter"/>
</dbReference>
<feature type="domain" description="Asparagine synthetase" evidence="3">
    <location>
        <begin position="174"/>
        <end position="242"/>
    </location>
</feature>
<evidence type="ECO:0000256" key="2">
    <source>
        <dbReference type="ARBA" id="ARBA00022840"/>
    </source>
</evidence>
<keyword evidence="5" id="KW-1185">Reference proteome</keyword>
<dbReference type="Proteomes" id="UP000053352">
    <property type="component" value="Unassembled WGS sequence"/>
</dbReference>
<dbReference type="GO" id="GO:0006529">
    <property type="term" value="P:asparagine biosynthetic process"/>
    <property type="evidence" value="ECO:0007669"/>
    <property type="project" value="InterPro"/>
</dbReference>
<evidence type="ECO:0000313" key="5">
    <source>
        <dbReference type="Proteomes" id="UP000053352"/>
    </source>
</evidence>
<dbReference type="GO" id="GO:0004066">
    <property type="term" value="F:asparagine synthase (glutamine-hydrolyzing) activity"/>
    <property type="evidence" value="ECO:0007669"/>
    <property type="project" value="InterPro"/>
</dbReference>
<reference evidence="4 5" key="1">
    <citation type="submission" date="2015-11" db="EMBL/GenBank/DDBJ databases">
        <title>Genome sequence of Pyrodictium occultum PL-19, a marine hyperthermophilic archaeon isolated from Volcano, Italy.</title>
        <authorList>
            <person name="Utturkar S."/>
            <person name="Huber H."/>
            <person name="Leptihn S."/>
            <person name="Brown S."/>
            <person name="Stetter K.O."/>
            <person name="Podar M."/>
        </authorList>
    </citation>
    <scope>NUCLEOTIDE SEQUENCE [LARGE SCALE GENOMIC DNA]</scope>
    <source>
        <strain evidence="4 5">PL-19</strain>
    </source>
</reference>
<dbReference type="SUPFAM" id="SSF52402">
    <property type="entry name" value="Adenine nucleotide alpha hydrolases-like"/>
    <property type="match status" value="1"/>
</dbReference>
<dbReference type="Gene3D" id="3.40.50.620">
    <property type="entry name" value="HUPs"/>
    <property type="match status" value="1"/>
</dbReference>
<dbReference type="InterPro" id="IPR014729">
    <property type="entry name" value="Rossmann-like_a/b/a_fold"/>
</dbReference>
<sequence>MAGLSCRAAEELVLSALRRYVGSVGCDCIAMSGGIDTTVVALAARLEALPLRGVTAFYTRGLPRDLPYALYVAGKLGIELHVVPVDPGYIAGHAPLVIRCTGRRDHVELRNDIVFLRALEEARRLGCRYILLGEGGDEVFAGYRFMLSLGPGELRDTILRMAARGRYPGMELAECIGVEAHAPLLSDEVLETVMSTPLECLRQSVWEGKELLRSILRRHGLTLVADRPKTPAEQGAGTEALGRTELEALTGIELPDCHC</sequence>
<dbReference type="OrthoDB" id="8692at2157"/>
<comment type="caution">
    <text evidence="4">The sequence shown here is derived from an EMBL/GenBank/DDBJ whole genome shotgun (WGS) entry which is preliminary data.</text>
</comment>
<dbReference type="RefSeq" id="WP_058370745.1">
    <property type="nucleotide sequence ID" value="NZ_LNTB01000001.1"/>
</dbReference>
<evidence type="ECO:0000256" key="1">
    <source>
        <dbReference type="ARBA" id="ARBA00022741"/>
    </source>
</evidence>
<dbReference type="PANTHER" id="PTHR11772">
    <property type="entry name" value="ASPARAGINE SYNTHETASE"/>
    <property type="match status" value="1"/>
</dbReference>
<dbReference type="PANTHER" id="PTHR11772:SF2">
    <property type="entry name" value="ASPARAGINE SYNTHETASE [GLUTAMINE-HYDROLYZING]"/>
    <property type="match status" value="1"/>
</dbReference>
<accession>A0A0V8RVJ4</accession>
<dbReference type="InterPro" id="IPR001962">
    <property type="entry name" value="Asn_synthase"/>
</dbReference>
<name>A0A0V8RVJ4_PYROC</name>
<gene>
    <name evidence="4" type="ORF">CF15_04610</name>
</gene>
<dbReference type="CDD" id="cd01991">
    <property type="entry name" value="Asn_synthase_B_C"/>
    <property type="match status" value="1"/>
</dbReference>
<keyword evidence="2" id="KW-0067">ATP-binding</keyword>
<dbReference type="InterPro" id="IPR050795">
    <property type="entry name" value="Asn_Synthetase"/>
</dbReference>